<feature type="region of interest" description="Disordered" evidence="6">
    <location>
        <begin position="1026"/>
        <end position="1245"/>
    </location>
</feature>
<sequence>MAVIRLSAPLSLLPRLLPLLVTIVFRPITNPSSVRLSQDSFPLLLPVSCSTGVSLLRKESDFYSHFATTPSVDPTRLLVWPWPHRVASSGRLYSPRPFSSFDLPAFSIHSSPSKVSDAASLFEGAFGGICDSEFSRETPDNESPVDPEARNILAAASPTHSSIDWPTKWSHVSRADRGHAMQARNVFGKVNCCPCRDERRFLERRTTNRTRVNSRSGGRSGCSSSSPRTEKGKFEERRRSSQEEKQGNGDKDGRRRNICFAEMGRTLKRRAAGGRDRCREGERKKKRRGDIAASQARSLSFCGFFRLGGSSTLPASQPSAQGSRSIPSALPFSLESPFSRSTPLRVPSALYTPLSFFRASWLSQTKPTCFLSSLDPVGPPSGQKVGPSSTGAARGFSSPLSGCTTLQVSSFVAPTPAMSQVSTCPPSPCLPPSSSSEFSSSSLESSLSSRQSLSSPPSASSPSSRIMFPPRPPPSLASSSLSNRRSTPKSSFRPFTHLRKPTRRRGRSPAVGVGSLSMKGWGRNSDYSWEEDDETVKVLVVVEPEASGKDVDCVISPRKLFLKLRHRKLPLIDGTLKGRVAVGDSYWCIEDLTDKKRQHGSPASHPTHSSSLPPTCQRPSPRKRVPTDAEMEEKPWLAMDLVDSSQDDRSGNFGGIAPEDVADPPASSADEMDETAKVISVYLKKKPLSPSAAAGLVSSLPPDWGGVLEGEEIEDLFYDHAPSKIRDIEPRHRSQAWLPGVLLYRQPFPPSFSREDALHFIDSWTRGRTAVDGAAAAAVPSLLARAAAEGTPPGLTQKDLPAGGRGNSQASSGLRPRDAALLASETVDSTLDFGIPQTQMMIMVSPLPDGARLSFEGPQSLWEGRQLRRQLGQGEEAKEDLSRSRRGRAPVSSGSANSADMRTAATAAGLDPRSALFGQALALATENQFEKEGPACQGGYDAYGGWAAEDGVELRVLGGEEEQAGGRKSGGLELVVLRGPGATGGAGQFGPVLSLKVKDTEDRVLRKLQHDLLGVTLAMKEIHLAKEKQREHSDDEFSPDSYSPYSLQTKQKPGDTSEQSAASPSSSYSPLSAESMQTDTTSGQSTGFPETPRCKGLSDSRPTANHVHEHATDSDNREGPSLEAKKRRGDTPQDKSVLGEQTALAFLAGSREEDMQSSITGQPEYGGQNETSSVHSGASGQDDANLSDLKKDRAVRSQGAWIDGEKSSFGDEVKEGRKTIESSLTSEETPKAQEEGRSLGMNQRGPAIEDTSEIDAEWIQKYPGLQKTIEEERDWLAKFPLKTVKGEEIRTPDDLISLQGGKQKKERSTRNEAERVKEEEAKERKENEKALYGIKVMDFNGDKASSMPDFMKNWTPERRKEFQRDIVYDLKENIRKAQQGKEVLSMADVTRYLQTHLDFTDAEMRQVWQEGHAEAARFLEDPDRSIEGLKEKQNNRKKQWAQHELFFPLRSETTGSHGGTEEGQLEEKLKVFDVMAGPGFEIQSPHTLGFKVLQTEYDRPLHERWEDLSEKEQFSIRMKLHEQEGRFEMLVAELLAVKDESLYPVICDQYKDLLMHEHFLLLMKLRIQEKPPQEQKEKDVLVLINKFVVSLYEDLEALALQNEKEQMKKIRLLCMQALVDIDKLTDYAQSMKHLLNRDFFAYLEFAVHAERKRIQKEGNNPDAAPSQWLMVLLIIQKGVTAIYEKEIWEDALWITMVVTQKPPEVRRKLLELFVAQLPKADWKQFKKVALRMADALAKSDVAEAAFPACPWVPEAVAQLARDLQRILPDWMIEGMMTDFDKQVLKQKMDRMSFLWGEKDLQNLRNVNVTLPNVSEMMKQEIQEATEIFNMRQGVNERTGEVINLPPPGSPSGS</sequence>
<feature type="compositionally biased region" description="Low complexity" evidence="6">
    <location>
        <begin position="476"/>
        <end position="491"/>
    </location>
</feature>
<keyword evidence="10" id="KW-1185">Reference proteome</keyword>
<feature type="compositionally biased region" description="Basic and acidic residues" evidence="6">
    <location>
        <begin position="273"/>
        <end position="283"/>
    </location>
</feature>
<protein>
    <recommendedName>
        <fullName evidence="3">NudC domain-containing protein 1</fullName>
    </recommendedName>
</protein>
<feature type="compositionally biased region" description="Basic and acidic residues" evidence="6">
    <location>
        <begin position="1306"/>
        <end position="1324"/>
    </location>
</feature>
<reference evidence="9 10" key="1">
    <citation type="journal article" date="2017" name="Int. J. Parasitol.">
        <title>The genome of the protozoan parasite Cystoisospora suis and a reverse vaccinology approach to identify vaccine candidates.</title>
        <authorList>
            <person name="Palmieri N."/>
            <person name="Shrestha A."/>
            <person name="Ruttkowski B."/>
            <person name="Beck T."/>
            <person name="Vogl C."/>
            <person name="Tomley F."/>
            <person name="Blake D.P."/>
            <person name="Joachim A."/>
        </authorList>
    </citation>
    <scope>NUCLEOTIDE SEQUENCE [LARGE SCALE GENOMIC DNA]</scope>
    <source>
        <strain evidence="9 10">Wien I</strain>
    </source>
</reference>
<comment type="caution">
    <text evidence="9">The sequence shown here is derived from an EMBL/GenBank/DDBJ whole genome shotgun (WGS) entry which is preliminary data.</text>
</comment>
<dbReference type="CDD" id="cd06467">
    <property type="entry name" value="p23_NUDC_like"/>
    <property type="match status" value="1"/>
</dbReference>
<feature type="compositionally biased region" description="Basic and acidic residues" evidence="6">
    <location>
        <begin position="228"/>
        <end position="255"/>
    </location>
</feature>
<feature type="compositionally biased region" description="Low complexity" evidence="6">
    <location>
        <begin position="209"/>
        <end position="227"/>
    </location>
</feature>
<dbReference type="GO" id="GO:0005634">
    <property type="term" value="C:nucleus"/>
    <property type="evidence" value="ECO:0007669"/>
    <property type="project" value="UniProtKB-SubCell"/>
</dbReference>
<dbReference type="InterPro" id="IPR007052">
    <property type="entry name" value="CS_dom"/>
</dbReference>
<feature type="compositionally biased region" description="Polar residues" evidence="6">
    <location>
        <begin position="1168"/>
        <end position="1184"/>
    </location>
</feature>
<accession>A0A2C6LDR7</accession>
<evidence type="ECO:0000313" key="10">
    <source>
        <dbReference type="Proteomes" id="UP000221165"/>
    </source>
</evidence>
<feature type="region of interest" description="Disordered" evidence="6">
    <location>
        <begin position="206"/>
        <end position="292"/>
    </location>
</feature>
<evidence type="ECO:0000256" key="2">
    <source>
        <dbReference type="ARBA" id="ARBA00004496"/>
    </source>
</evidence>
<feature type="compositionally biased region" description="Basic and acidic residues" evidence="6">
    <location>
        <begin position="1228"/>
        <end position="1237"/>
    </location>
</feature>
<evidence type="ECO:0000256" key="4">
    <source>
        <dbReference type="ARBA" id="ARBA00022490"/>
    </source>
</evidence>
<evidence type="ECO:0000256" key="7">
    <source>
        <dbReference type="SAM" id="SignalP"/>
    </source>
</evidence>
<feature type="compositionally biased region" description="Low complexity" evidence="6">
    <location>
        <begin position="1057"/>
        <end position="1075"/>
    </location>
</feature>
<comment type="subcellular location">
    <subcellularLocation>
        <location evidence="2">Cytoplasm</location>
    </subcellularLocation>
    <subcellularLocation>
        <location evidence="1">Nucleus</location>
    </subcellularLocation>
</comment>
<evidence type="ECO:0000256" key="3">
    <source>
        <dbReference type="ARBA" id="ARBA00018915"/>
    </source>
</evidence>
<dbReference type="PROSITE" id="PS51203">
    <property type="entry name" value="CS"/>
    <property type="match status" value="1"/>
</dbReference>
<feature type="region of interest" description="Disordered" evidence="6">
    <location>
        <begin position="647"/>
        <end position="669"/>
    </location>
</feature>
<dbReference type="PANTHER" id="PTHR21664:SF1">
    <property type="entry name" value="NUDC DOMAIN-CONTAINING PROTEIN 1"/>
    <property type="match status" value="1"/>
</dbReference>
<feature type="region of interest" description="Disordered" evidence="6">
    <location>
        <begin position="788"/>
        <end position="816"/>
    </location>
</feature>
<feature type="compositionally biased region" description="Basic and acidic residues" evidence="6">
    <location>
        <begin position="1026"/>
        <end position="1035"/>
    </location>
</feature>
<keyword evidence="4" id="KW-0963">Cytoplasm</keyword>
<keyword evidence="7" id="KW-0732">Signal</keyword>
<evidence type="ECO:0000259" key="8">
    <source>
        <dbReference type="PROSITE" id="PS51203"/>
    </source>
</evidence>
<dbReference type="Proteomes" id="UP000221165">
    <property type="component" value="Unassembled WGS sequence"/>
</dbReference>
<proteinExistence type="predicted"/>
<feature type="compositionally biased region" description="Polar residues" evidence="6">
    <location>
        <begin position="1040"/>
        <end position="1056"/>
    </location>
</feature>
<feature type="domain" description="CS" evidence="8">
    <location>
        <begin position="522"/>
        <end position="613"/>
    </location>
</feature>
<dbReference type="InterPro" id="IPR037895">
    <property type="entry name" value="NUDCD1"/>
</dbReference>
<gene>
    <name evidence="9" type="ORF">CSUI_001061</name>
</gene>
<dbReference type="RefSeq" id="XP_067926754.1">
    <property type="nucleotide sequence ID" value="XM_068061267.1"/>
</dbReference>
<feature type="compositionally biased region" description="Polar residues" evidence="6">
    <location>
        <begin position="1076"/>
        <end position="1088"/>
    </location>
</feature>
<feature type="region of interest" description="Disordered" evidence="6">
    <location>
        <begin position="870"/>
        <end position="902"/>
    </location>
</feature>
<evidence type="ECO:0000313" key="9">
    <source>
        <dbReference type="EMBL" id="PHJ25082.1"/>
    </source>
</evidence>
<evidence type="ECO:0000256" key="1">
    <source>
        <dbReference type="ARBA" id="ARBA00004123"/>
    </source>
</evidence>
<keyword evidence="5" id="KW-0539">Nucleus</keyword>
<feature type="compositionally biased region" description="Basic and acidic residues" evidence="6">
    <location>
        <begin position="1203"/>
        <end position="1220"/>
    </location>
</feature>
<feature type="signal peptide" evidence="7">
    <location>
        <begin position="1"/>
        <end position="18"/>
    </location>
</feature>
<feature type="compositionally biased region" description="Low complexity" evidence="6">
    <location>
        <begin position="601"/>
        <end position="615"/>
    </location>
</feature>
<organism evidence="9 10">
    <name type="scientific">Cystoisospora suis</name>
    <dbReference type="NCBI Taxonomy" id="483139"/>
    <lineage>
        <taxon>Eukaryota</taxon>
        <taxon>Sar</taxon>
        <taxon>Alveolata</taxon>
        <taxon>Apicomplexa</taxon>
        <taxon>Conoidasida</taxon>
        <taxon>Coccidia</taxon>
        <taxon>Eucoccidiorida</taxon>
        <taxon>Eimeriorina</taxon>
        <taxon>Sarcocystidae</taxon>
        <taxon>Cystoisospora</taxon>
    </lineage>
</organism>
<feature type="region of interest" description="Disordered" evidence="6">
    <location>
        <begin position="1296"/>
        <end position="1324"/>
    </location>
</feature>
<feature type="region of interest" description="Disordered" evidence="6">
    <location>
        <begin position="435"/>
        <end position="514"/>
    </location>
</feature>
<feature type="compositionally biased region" description="Basic and acidic residues" evidence="6">
    <location>
        <begin position="1106"/>
        <end position="1133"/>
    </location>
</feature>
<dbReference type="PANTHER" id="PTHR21664">
    <property type="entry name" value="CHRONIC MYELOGENOUS LEUKEMIA TUMOR ANTIGEN 66"/>
    <property type="match status" value="1"/>
</dbReference>
<dbReference type="EMBL" id="MIGC01000424">
    <property type="protein sequence ID" value="PHJ25082.1"/>
    <property type="molecule type" value="Genomic_DNA"/>
</dbReference>
<evidence type="ECO:0000256" key="6">
    <source>
        <dbReference type="SAM" id="MobiDB-lite"/>
    </source>
</evidence>
<dbReference type="GeneID" id="94424478"/>
<dbReference type="SUPFAM" id="SSF49764">
    <property type="entry name" value="HSP20-like chaperones"/>
    <property type="match status" value="1"/>
</dbReference>
<dbReference type="Gene3D" id="2.60.40.790">
    <property type="match status" value="1"/>
</dbReference>
<dbReference type="OrthoDB" id="428655at2759"/>
<feature type="compositionally biased region" description="Low complexity" evidence="6">
    <location>
        <begin position="435"/>
        <end position="464"/>
    </location>
</feature>
<dbReference type="GO" id="GO:0005737">
    <property type="term" value="C:cytoplasm"/>
    <property type="evidence" value="ECO:0007669"/>
    <property type="project" value="UniProtKB-SubCell"/>
</dbReference>
<dbReference type="VEuPathDB" id="ToxoDB:CSUI_001061"/>
<name>A0A2C6LDR7_9APIC</name>
<feature type="compositionally biased region" description="Basic residues" evidence="6">
    <location>
        <begin position="496"/>
        <end position="507"/>
    </location>
</feature>
<dbReference type="Pfam" id="PF04969">
    <property type="entry name" value="CS"/>
    <property type="match status" value="1"/>
</dbReference>
<feature type="chain" id="PRO_5012225922" description="NudC domain-containing protein 1" evidence="7">
    <location>
        <begin position="19"/>
        <end position="1853"/>
    </location>
</feature>
<dbReference type="InterPro" id="IPR008978">
    <property type="entry name" value="HSP20-like_chaperone"/>
</dbReference>
<evidence type="ECO:0000256" key="5">
    <source>
        <dbReference type="ARBA" id="ARBA00023242"/>
    </source>
</evidence>
<feature type="region of interest" description="Disordered" evidence="6">
    <location>
        <begin position="596"/>
        <end position="630"/>
    </location>
</feature>